<dbReference type="EMBL" id="RBWV01000011">
    <property type="protein sequence ID" value="RKS75676.1"/>
    <property type="molecule type" value="Genomic_DNA"/>
</dbReference>
<accession>A0A420XR35</accession>
<reference evidence="1 2" key="1">
    <citation type="submission" date="2018-10" db="EMBL/GenBank/DDBJ databases">
        <title>Genomic Encyclopedia of Archaeal and Bacterial Type Strains, Phase II (KMG-II): from individual species to whole genera.</title>
        <authorList>
            <person name="Goeker M."/>
        </authorList>
    </citation>
    <scope>NUCLEOTIDE SEQUENCE [LARGE SCALE GENOMIC DNA]</scope>
    <source>
        <strain evidence="1 2">RP-AC37</strain>
    </source>
</reference>
<keyword evidence="1" id="KW-0238">DNA-binding</keyword>
<dbReference type="RefSeq" id="WP_231121700.1">
    <property type="nucleotide sequence ID" value="NZ_RBWV01000011.1"/>
</dbReference>
<dbReference type="GO" id="GO:0003677">
    <property type="term" value="F:DNA binding"/>
    <property type="evidence" value="ECO:0007669"/>
    <property type="project" value="UniProtKB-KW"/>
</dbReference>
<name>A0A420XR35_9ACTN</name>
<evidence type="ECO:0000313" key="1">
    <source>
        <dbReference type="EMBL" id="RKS75676.1"/>
    </source>
</evidence>
<organism evidence="1 2">
    <name type="scientific">Motilibacter peucedani</name>
    <dbReference type="NCBI Taxonomy" id="598650"/>
    <lineage>
        <taxon>Bacteria</taxon>
        <taxon>Bacillati</taxon>
        <taxon>Actinomycetota</taxon>
        <taxon>Actinomycetes</taxon>
        <taxon>Motilibacterales</taxon>
        <taxon>Motilibacteraceae</taxon>
        <taxon>Motilibacter</taxon>
    </lineage>
</organism>
<dbReference type="PANTHER" id="PTHR38479:SF2">
    <property type="entry name" value="WINGED HELIX DNA-BINDING DOMAIN-CONTAINING PROTEIN"/>
    <property type="match status" value="1"/>
</dbReference>
<evidence type="ECO:0000313" key="2">
    <source>
        <dbReference type="Proteomes" id="UP000281955"/>
    </source>
</evidence>
<dbReference type="Proteomes" id="UP000281955">
    <property type="component" value="Unassembled WGS sequence"/>
</dbReference>
<proteinExistence type="predicted"/>
<dbReference type="InterPro" id="IPR009351">
    <property type="entry name" value="AlkZ-like"/>
</dbReference>
<dbReference type="InParanoid" id="A0A420XR35"/>
<keyword evidence="2" id="KW-1185">Reference proteome</keyword>
<comment type="caution">
    <text evidence="1">The sequence shown here is derived from an EMBL/GenBank/DDBJ whole genome shotgun (WGS) entry which is preliminary data.</text>
</comment>
<gene>
    <name evidence="1" type="ORF">CLV35_2153</name>
</gene>
<dbReference type="PANTHER" id="PTHR38479">
    <property type="entry name" value="LMO0824 PROTEIN"/>
    <property type="match status" value="1"/>
</dbReference>
<protein>
    <submittedName>
        <fullName evidence="1">Winged helix DNA-binding protein</fullName>
    </submittedName>
</protein>
<dbReference type="AlphaFoldDB" id="A0A420XR35"/>
<dbReference type="Pfam" id="PF06224">
    <property type="entry name" value="AlkZ-like"/>
    <property type="match status" value="1"/>
</dbReference>
<sequence>MDARAQNRALLARQLLLERSRLSVPEVVEALVGLQSQAPQAHYAGLWSRIEGFDPAVASQLLESRALVRIALMRGTIHLVTAEDARFLRPLVQPVLERALRGGQGPGADVDLVELAAQARALVEEAPRTFAEIGAALAARWPGEDPERLSRAARCGLALAQVPPRGLWGRSGPARHTTVEKWLGAPLDPRPSSDRLVLRYLAAFGPATVADAQAWSGLTRLREVFDRLGPALVRLPADDGRTLWDLPDAPRPDAEVEAPVRLLADFDNLLLSHVERTHVVDESHRRAIFTVNGIIPRTVLVDGRVAGTWTSEVAGARCSVRVASFARLSPGVRDDVEREAHAFAAMAAPGADVHVQHAVR</sequence>